<dbReference type="AlphaFoldDB" id="A0A1F6T045"/>
<dbReference type="SUPFAM" id="SSF48452">
    <property type="entry name" value="TPR-like"/>
    <property type="match status" value="1"/>
</dbReference>
<dbReference type="PROSITE" id="PS51257">
    <property type="entry name" value="PROKAR_LIPOPROTEIN"/>
    <property type="match status" value="1"/>
</dbReference>
<dbReference type="Gene3D" id="1.25.40.10">
    <property type="entry name" value="Tetratricopeptide repeat domain"/>
    <property type="match status" value="2"/>
</dbReference>
<organism evidence="2 3">
    <name type="scientific">Candidatus Muproteobacteria bacterium RBG_16_64_10</name>
    <dbReference type="NCBI Taxonomy" id="1817757"/>
    <lineage>
        <taxon>Bacteria</taxon>
        <taxon>Pseudomonadati</taxon>
        <taxon>Pseudomonadota</taxon>
        <taxon>Candidatus Muproteobacteria</taxon>
    </lineage>
</organism>
<proteinExistence type="predicted"/>
<dbReference type="PANTHER" id="PTHR10098">
    <property type="entry name" value="RAPSYN-RELATED"/>
    <property type="match status" value="1"/>
</dbReference>
<accession>A0A1F6T045</accession>
<dbReference type="InterPro" id="IPR019734">
    <property type="entry name" value="TPR_rpt"/>
</dbReference>
<evidence type="ECO:0000313" key="2">
    <source>
        <dbReference type="EMBL" id="OGI38552.1"/>
    </source>
</evidence>
<name>A0A1F6T045_9PROT</name>
<dbReference type="EMBL" id="MFSR01000070">
    <property type="protein sequence ID" value="OGI38552.1"/>
    <property type="molecule type" value="Genomic_DNA"/>
</dbReference>
<evidence type="ECO:0000313" key="3">
    <source>
        <dbReference type="Proteomes" id="UP000179334"/>
    </source>
</evidence>
<protein>
    <recommendedName>
        <fullName evidence="1">CHAT domain-containing protein</fullName>
    </recommendedName>
</protein>
<reference evidence="2 3" key="1">
    <citation type="journal article" date="2016" name="Nat. Commun.">
        <title>Thousands of microbial genomes shed light on interconnected biogeochemical processes in an aquifer system.</title>
        <authorList>
            <person name="Anantharaman K."/>
            <person name="Brown C.T."/>
            <person name="Hug L.A."/>
            <person name="Sharon I."/>
            <person name="Castelle C.J."/>
            <person name="Probst A.J."/>
            <person name="Thomas B.C."/>
            <person name="Singh A."/>
            <person name="Wilkins M.J."/>
            <person name="Karaoz U."/>
            <person name="Brodie E.L."/>
            <person name="Williams K.H."/>
            <person name="Hubbard S.S."/>
            <person name="Banfield J.F."/>
        </authorList>
    </citation>
    <scope>NUCLEOTIDE SEQUENCE [LARGE SCALE GENOMIC DNA]</scope>
</reference>
<comment type="caution">
    <text evidence="2">The sequence shown here is derived from an EMBL/GenBank/DDBJ whole genome shotgun (WGS) entry which is preliminary data.</text>
</comment>
<dbReference type="Pfam" id="PF12770">
    <property type="entry name" value="CHAT"/>
    <property type="match status" value="1"/>
</dbReference>
<dbReference type="InterPro" id="IPR024983">
    <property type="entry name" value="CHAT_dom"/>
</dbReference>
<feature type="domain" description="CHAT" evidence="1">
    <location>
        <begin position="534"/>
        <end position="797"/>
    </location>
</feature>
<dbReference type="Pfam" id="PF13181">
    <property type="entry name" value="TPR_8"/>
    <property type="match status" value="1"/>
</dbReference>
<gene>
    <name evidence="2" type="ORF">A2V91_05930</name>
</gene>
<evidence type="ECO:0000259" key="1">
    <source>
        <dbReference type="Pfam" id="PF12770"/>
    </source>
</evidence>
<dbReference type="SMART" id="SM00028">
    <property type="entry name" value="TPR"/>
    <property type="match status" value="2"/>
</dbReference>
<dbReference type="Proteomes" id="UP000179334">
    <property type="component" value="Unassembled WGS sequence"/>
</dbReference>
<dbReference type="InterPro" id="IPR011990">
    <property type="entry name" value="TPR-like_helical_dom_sf"/>
</dbReference>
<sequence length="800" mass="88475">MSGNARAFYPITLLGLTLLLGGCVTGGIMGERDAALVTSRYEELERIGEAETTGQQQVGTPKLMPLCMAYSKLKRYHKLFPCLDRLEANIRAGDKRWMDYDEFAKRNPLMAGLAMVGSAVGGGKRMLEGDVSPFPYLMRAEAYIDLGRYAEAVEQAKKAHANVPTDLQSARQMQVWTTGMIGLAYAFGGDRENALKTAMELENISTAYPYTLLRGDKAMGLAKIHLALKDYPKAMDAIEQGKDTLFGSFAKGVADAFAAADTKGEGLWVWQDLPREFVYNKCLFEVGRISEAKAGYDKLLGTPQTKDNGDLYWVVLFDRGRIAEKDGNRAQAVELYRKAVDVIEGQRATINTEASKIGFVGDKQAVYQHLVAALLAENRNAEAFEFVERAKSRALVDMLAAKQDFAIHTVNAQQVRTLLAQVNTTESEARIQGAEATVAGKRSLAVQLRRDLQTQAPELASLVNVTYSSAKDIQAKIPADEVLVEYYYDDKKVYAFVITRERLQVVWLEGGNLAQDVKAFREALDSPKDNRHLALSQKLHRQLFQPLEAMLGKQHVLIVAHGALHYLPFNALHDGREYVIDRYRLRQLPSASVMPYLRSTRQAKTGTLLAFGNPDLGDKRYDLAYAQAEAQAITRVVPGGRALVRRDATETAFKQQGVNYAYVHFASHGEFNADAPLNSALLLAKDKTNDGALTVGELYSMRLNADLVTLSACETGLGKIANGDDVVGLTRGFLYAGSRSIIASLWKVDDEATAYLMTRFYGALKGTSKREALRLAQIETRKKYPHPYYWAAFQLTGEAS</sequence>